<dbReference type="PROSITE" id="PS50005">
    <property type="entry name" value="TPR"/>
    <property type="match status" value="1"/>
</dbReference>
<keyword evidence="2 3" id="KW-0802">TPR repeat</keyword>
<name>A0A444LMD3_9HYPH</name>
<keyword evidence="1" id="KW-0677">Repeat</keyword>
<dbReference type="Gene3D" id="1.25.40.10">
    <property type="entry name" value="Tetratricopeptide repeat domain"/>
    <property type="match status" value="2"/>
</dbReference>
<dbReference type="EMBL" id="SBIP01000001">
    <property type="protein sequence ID" value="RWX81471.1"/>
    <property type="molecule type" value="Genomic_DNA"/>
</dbReference>
<accession>A0A444LMD3</accession>
<dbReference type="PANTHER" id="PTHR44858:SF1">
    <property type="entry name" value="UDP-N-ACETYLGLUCOSAMINE--PEPTIDE N-ACETYLGLUCOSAMINYLTRANSFERASE SPINDLY-RELATED"/>
    <property type="match status" value="1"/>
</dbReference>
<dbReference type="AlphaFoldDB" id="A0A444LMD3"/>
<proteinExistence type="predicted"/>
<keyword evidence="6" id="KW-1185">Reference proteome</keyword>
<keyword evidence="4" id="KW-0472">Membrane</keyword>
<feature type="repeat" description="TPR" evidence="3">
    <location>
        <begin position="212"/>
        <end position="245"/>
    </location>
</feature>
<keyword evidence="4" id="KW-0812">Transmembrane</keyword>
<keyword evidence="4" id="KW-1133">Transmembrane helix</keyword>
<evidence type="ECO:0000313" key="5">
    <source>
        <dbReference type="EMBL" id="RWX81471.1"/>
    </source>
</evidence>
<dbReference type="PANTHER" id="PTHR44858">
    <property type="entry name" value="TETRATRICOPEPTIDE REPEAT PROTEIN 6"/>
    <property type="match status" value="1"/>
</dbReference>
<dbReference type="InterPro" id="IPR019734">
    <property type="entry name" value="TPR_rpt"/>
</dbReference>
<sequence>MQEARSGPGGGCILRYRPRIAVTVAAVGLAIVAVALPAVTGSHLPQRVPLNAATPTASLWQLCRDGSAATSTQPSADDSAILQSYEQSRTACDRLVDTSGLRDRDLVEALLDRADLLAPGEKDSYARALADYKRAIALAPDVAVAYWRRGKAHLLYGRNLPEALKNLDEAVRRDSSQAEFYITRASILSWLGQPNPALADLNRALSRDPRSVHALTNRAMAYFNNGDITRALADFDAALHLAPNDSGLYALRSAARRQAGDEAGAKSDEAKMAELMFGKAP</sequence>
<evidence type="ECO:0000313" key="6">
    <source>
        <dbReference type="Proteomes" id="UP000287687"/>
    </source>
</evidence>
<dbReference type="Proteomes" id="UP000287687">
    <property type="component" value="Unassembled WGS sequence"/>
</dbReference>
<comment type="caution">
    <text evidence="5">The sequence shown here is derived from an EMBL/GenBank/DDBJ whole genome shotgun (WGS) entry which is preliminary data.</text>
</comment>
<reference evidence="5 6" key="1">
    <citation type="submission" date="2019-01" db="EMBL/GenBank/DDBJ databases">
        <title>The draft genome of Rhizobium sp. 24NR.</title>
        <authorList>
            <person name="Liu L."/>
            <person name="Liang L."/>
            <person name="Shi S."/>
            <person name="Xu L."/>
            <person name="Wang X."/>
            <person name="Li L."/>
            <person name="Zhang X."/>
        </authorList>
    </citation>
    <scope>NUCLEOTIDE SEQUENCE [LARGE SCALE GENOMIC DNA]</scope>
    <source>
        <strain evidence="5 6">24NR</strain>
    </source>
</reference>
<feature type="transmembrane region" description="Helical" evidence="4">
    <location>
        <begin position="20"/>
        <end position="39"/>
    </location>
</feature>
<organism evidence="5 6">
    <name type="scientific">Neorhizobium lilium</name>
    <dbReference type="NCBI Taxonomy" id="2503024"/>
    <lineage>
        <taxon>Bacteria</taxon>
        <taxon>Pseudomonadati</taxon>
        <taxon>Pseudomonadota</taxon>
        <taxon>Alphaproteobacteria</taxon>
        <taxon>Hyphomicrobiales</taxon>
        <taxon>Rhizobiaceae</taxon>
        <taxon>Rhizobium/Agrobacterium group</taxon>
        <taxon>Neorhizobium</taxon>
    </lineage>
</organism>
<dbReference type="InterPro" id="IPR011990">
    <property type="entry name" value="TPR-like_helical_dom_sf"/>
</dbReference>
<dbReference type="Pfam" id="PF13432">
    <property type="entry name" value="TPR_16"/>
    <property type="match status" value="2"/>
</dbReference>
<evidence type="ECO:0000256" key="1">
    <source>
        <dbReference type="ARBA" id="ARBA00022737"/>
    </source>
</evidence>
<protein>
    <submittedName>
        <fullName evidence="5">Tetratricopeptide repeat protein</fullName>
    </submittedName>
</protein>
<evidence type="ECO:0000256" key="3">
    <source>
        <dbReference type="PROSITE-ProRule" id="PRU00339"/>
    </source>
</evidence>
<dbReference type="OrthoDB" id="9814069at2"/>
<dbReference type="SUPFAM" id="SSF48439">
    <property type="entry name" value="Protein prenylyltransferase"/>
    <property type="match status" value="1"/>
</dbReference>
<evidence type="ECO:0000256" key="2">
    <source>
        <dbReference type="ARBA" id="ARBA00022803"/>
    </source>
</evidence>
<dbReference type="InterPro" id="IPR050498">
    <property type="entry name" value="Ycf3"/>
</dbReference>
<gene>
    <name evidence="5" type="ORF">EPK99_04045</name>
</gene>
<dbReference type="SMART" id="SM00028">
    <property type="entry name" value="TPR"/>
    <property type="match status" value="4"/>
</dbReference>
<evidence type="ECO:0000256" key="4">
    <source>
        <dbReference type="SAM" id="Phobius"/>
    </source>
</evidence>